<feature type="transmembrane region" description="Helical" evidence="1">
    <location>
        <begin position="109"/>
        <end position="131"/>
    </location>
</feature>
<organism evidence="2 3">
    <name type="scientific">Ureibacillus xyleni</name>
    <dbReference type="NCBI Taxonomy" id="614648"/>
    <lineage>
        <taxon>Bacteria</taxon>
        <taxon>Bacillati</taxon>
        <taxon>Bacillota</taxon>
        <taxon>Bacilli</taxon>
        <taxon>Bacillales</taxon>
        <taxon>Caryophanaceae</taxon>
        <taxon>Ureibacillus</taxon>
    </lineage>
</organism>
<feature type="transmembrane region" description="Helical" evidence="1">
    <location>
        <begin position="143"/>
        <end position="171"/>
    </location>
</feature>
<dbReference type="AlphaFoldDB" id="A0A285SSV6"/>
<proteinExistence type="predicted"/>
<feature type="transmembrane region" description="Helical" evidence="1">
    <location>
        <begin position="6"/>
        <end position="27"/>
    </location>
</feature>
<keyword evidence="1" id="KW-1133">Transmembrane helix</keyword>
<reference evidence="3" key="1">
    <citation type="submission" date="2017-08" db="EMBL/GenBank/DDBJ databases">
        <authorList>
            <person name="Varghese N."/>
            <person name="Submissions S."/>
        </authorList>
    </citation>
    <scope>NUCLEOTIDE SEQUENCE [LARGE SCALE GENOMIC DNA]</scope>
    <source>
        <strain evidence="3">JC22</strain>
    </source>
</reference>
<gene>
    <name evidence="2" type="ORF">SAMN05880501_106201</name>
</gene>
<evidence type="ECO:0000313" key="2">
    <source>
        <dbReference type="EMBL" id="SOC11538.1"/>
    </source>
</evidence>
<evidence type="ECO:0000256" key="1">
    <source>
        <dbReference type="SAM" id="Phobius"/>
    </source>
</evidence>
<evidence type="ECO:0000313" key="3">
    <source>
        <dbReference type="Proteomes" id="UP000219636"/>
    </source>
</evidence>
<dbReference type="OrthoDB" id="2629110at2"/>
<keyword evidence="3" id="KW-1185">Reference proteome</keyword>
<feature type="transmembrane region" description="Helical" evidence="1">
    <location>
        <begin position="77"/>
        <end position="97"/>
    </location>
</feature>
<feature type="transmembrane region" description="Helical" evidence="1">
    <location>
        <begin position="48"/>
        <end position="71"/>
    </location>
</feature>
<accession>A0A285SSV6</accession>
<keyword evidence="1" id="KW-0812">Transmembrane</keyword>
<sequence length="178" mass="20651">MTLFFLMGLIMVAFILFFRASLFHFIGENNRFVLILQNTKWFQNVWPAGLFLFVMNTILFSSTLLILYLIMTFSIPFVHLFVMMLAVVVSIVFWMSVNKAWLNSNKNRIKMAAIGSSFYLLLTFLFLYLYVTIKPFYPGEDTFMRALGISLAMIVTFVAWICCFVITGFAAKTHHKKV</sequence>
<keyword evidence="1" id="KW-0472">Membrane</keyword>
<dbReference type="Proteomes" id="UP000219636">
    <property type="component" value="Unassembled WGS sequence"/>
</dbReference>
<name>A0A285SSV6_9BACL</name>
<dbReference type="EMBL" id="OBMQ01000006">
    <property type="protein sequence ID" value="SOC11538.1"/>
    <property type="molecule type" value="Genomic_DNA"/>
</dbReference>
<protein>
    <submittedName>
        <fullName evidence="2">Uncharacterized protein</fullName>
    </submittedName>
</protein>